<comment type="caution">
    <text evidence="3">The sequence shown here is derived from an EMBL/GenBank/DDBJ whole genome shotgun (WGS) entry which is preliminary data.</text>
</comment>
<keyword evidence="4" id="KW-1185">Reference proteome</keyword>
<reference evidence="3" key="1">
    <citation type="submission" date="2020-11" db="EMBL/GenBank/DDBJ databases">
        <title>Whole-genome analyses of Nonomuraea sp. K274.</title>
        <authorList>
            <person name="Veyisoglu A."/>
        </authorList>
    </citation>
    <scope>NUCLEOTIDE SEQUENCE</scope>
    <source>
        <strain evidence="3">K274</strain>
    </source>
</reference>
<dbReference type="EMBL" id="JADOGI010000351">
    <property type="protein sequence ID" value="MBF8194056.1"/>
    <property type="molecule type" value="Genomic_DNA"/>
</dbReference>
<evidence type="ECO:0000256" key="1">
    <source>
        <dbReference type="SAM" id="MobiDB-lite"/>
    </source>
</evidence>
<feature type="region of interest" description="Disordered" evidence="1">
    <location>
        <begin position="81"/>
        <end position="100"/>
    </location>
</feature>
<organism evidence="3 4">
    <name type="scientific">Nonomuraea cypriaca</name>
    <dbReference type="NCBI Taxonomy" id="1187855"/>
    <lineage>
        <taxon>Bacteria</taxon>
        <taxon>Bacillati</taxon>
        <taxon>Actinomycetota</taxon>
        <taxon>Actinomycetes</taxon>
        <taxon>Streptosporangiales</taxon>
        <taxon>Streptosporangiaceae</taxon>
        <taxon>Nonomuraea</taxon>
    </lineage>
</organism>
<sequence>MDGKAAVLTAAGVFNQRASAVVDPLFSSSAFFDPRDLVQVKYEMVRRVLVDRVPVTVAAAAFGFSRASFYTAAAALDAAGPAGLVPGKPGPKGPRKLTEPVMDRVEQWRAADRSLKGRALAKLIAAEFGFPVHPRSVERALTRRREPHDPEAATGR</sequence>
<dbReference type="AlphaFoldDB" id="A0A931AJJ0"/>
<evidence type="ECO:0000313" key="3">
    <source>
        <dbReference type="EMBL" id="MBF8194056.1"/>
    </source>
</evidence>
<dbReference type="SUPFAM" id="SSF46689">
    <property type="entry name" value="Homeodomain-like"/>
    <property type="match status" value="1"/>
</dbReference>
<protein>
    <submittedName>
        <fullName evidence="3">Helix-turn-helix domain-containing protein</fullName>
    </submittedName>
</protein>
<gene>
    <name evidence="3" type="ORF">ITP53_51985</name>
</gene>
<feature type="domain" description="Insertion element IS150 protein InsJ-like helix-turn-helix" evidence="2">
    <location>
        <begin position="41"/>
        <end position="92"/>
    </location>
</feature>
<dbReference type="Proteomes" id="UP000605361">
    <property type="component" value="Unassembled WGS sequence"/>
</dbReference>
<proteinExistence type="predicted"/>
<accession>A0A931AJJ0</accession>
<evidence type="ECO:0000313" key="4">
    <source>
        <dbReference type="Proteomes" id="UP000605361"/>
    </source>
</evidence>
<dbReference type="Pfam" id="PF13518">
    <property type="entry name" value="HTH_28"/>
    <property type="match status" value="1"/>
</dbReference>
<dbReference type="InterPro" id="IPR009057">
    <property type="entry name" value="Homeodomain-like_sf"/>
</dbReference>
<dbReference type="InterPro" id="IPR055247">
    <property type="entry name" value="InsJ-like_HTH"/>
</dbReference>
<name>A0A931AJJ0_9ACTN</name>
<dbReference type="RefSeq" id="WP_195902897.1">
    <property type="nucleotide sequence ID" value="NZ_JADOGI010000351.1"/>
</dbReference>
<evidence type="ECO:0000259" key="2">
    <source>
        <dbReference type="Pfam" id="PF13518"/>
    </source>
</evidence>